<evidence type="ECO:0000313" key="3">
    <source>
        <dbReference type="Proteomes" id="UP000696280"/>
    </source>
</evidence>
<sequence length="266" mass="30960">MTAIPKPPADYPNLWNFWILGTKGIAAFSLIFLIKILCAANAWRPTPNSPFEGGIGGQGQVGNPLGEWESQEEEALKNILRERDKADPDDVFPKDFRDVANRLTKHFNKDSNPEGMHFTEAEVEWKVFVMLEHCEITIRHPFHRMITSQHSKYRGPRELYWFIAICLSPQNKQSFDNIRLKNDSLPIEECVAMEPKDFCDIVIINTDFRNRLIKEMIALKHPGVIDYSKPGVVERLIFYYWRWLKEFKNLSRLQDILPLVDIETAK</sequence>
<keyword evidence="3" id="KW-1185">Reference proteome</keyword>
<proteinExistence type="predicted"/>
<dbReference type="EMBL" id="CAJVRL010000049">
    <property type="protein sequence ID" value="CAG8953022.1"/>
    <property type="molecule type" value="Genomic_DNA"/>
</dbReference>
<dbReference type="Proteomes" id="UP000696280">
    <property type="component" value="Unassembled WGS sequence"/>
</dbReference>
<organism evidence="2 3">
    <name type="scientific">Hymenoscyphus fraxineus</name>
    <dbReference type="NCBI Taxonomy" id="746836"/>
    <lineage>
        <taxon>Eukaryota</taxon>
        <taxon>Fungi</taxon>
        <taxon>Dikarya</taxon>
        <taxon>Ascomycota</taxon>
        <taxon>Pezizomycotina</taxon>
        <taxon>Leotiomycetes</taxon>
        <taxon>Helotiales</taxon>
        <taxon>Helotiaceae</taxon>
        <taxon>Hymenoscyphus</taxon>
    </lineage>
</organism>
<comment type="caution">
    <text evidence="2">The sequence shown here is derived from an EMBL/GenBank/DDBJ whole genome shotgun (WGS) entry which is preliminary data.</text>
</comment>
<dbReference type="AlphaFoldDB" id="A0A9N9KWZ2"/>
<name>A0A9N9KWZ2_9HELO</name>
<keyword evidence="1" id="KW-0472">Membrane</keyword>
<evidence type="ECO:0000256" key="1">
    <source>
        <dbReference type="SAM" id="Phobius"/>
    </source>
</evidence>
<accession>A0A9N9KWZ2</accession>
<keyword evidence="1" id="KW-1133">Transmembrane helix</keyword>
<feature type="transmembrane region" description="Helical" evidence="1">
    <location>
        <begin position="15"/>
        <end position="34"/>
    </location>
</feature>
<gene>
    <name evidence="2" type="ORF">HYFRA_00003214</name>
</gene>
<protein>
    <submittedName>
        <fullName evidence="2">Uncharacterized protein</fullName>
    </submittedName>
</protein>
<reference evidence="2" key="1">
    <citation type="submission" date="2021-07" db="EMBL/GenBank/DDBJ databases">
        <authorList>
            <person name="Durling M."/>
        </authorList>
    </citation>
    <scope>NUCLEOTIDE SEQUENCE</scope>
</reference>
<keyword evidence="1" id="KW-0812">Transmembrane</keyword>
<dbReference type="OrthoDB" id="10370135at2759"/>
<evidence type="ECO:0000313" key="2">
    <source>
        <dbReference type="EMBL" id="CAG8953022.1"/>
    </source>
</evidence>